<dbReference type="InterPro" id="IPR039717">
    <property type="entry name" value="Hgh1"/>
</dbReference>
<dbReference type="AlphaFoldDB" id="A0A438D6W4"/>
<reference evidence="3 4" key="1">
    <citation type="journal article" date="2018" name="PLoS Genet.">
        <title>Population sequencing reveals clonal diversity and ancestral inbreeding in the grapevine cultivar Chardonnay.</title>
        <authorList>
            <person name="Roach M.J."/>
            <person name="Johnson D.L."/>
            <person name="Bohlmann J."/>
            <person name="van Vuuren H.J."/>
            <person name="Jones S.J."/>
            <person name="Pretorius I.S."/>
            <person name="Schmidt S.A."/>
            <person name="Borneman A.R."/>
        </authorList>
    </citation>
    <scope>NUCLEOTIDE SEQUENCE [LARGE SCALE GENOMIC DNA]</scope>
    <source>
        <strain evidence="4">cv. Chardonnay</strain>
        <tissue evidence="3">Leaf</tissue>
    </source>
</reference>
<feature type="domain" description="Protein HGH1 N-terminal" evidence="1">
    <location>
        <begin position="4"/>
        <end position="72"/>
    </location>
</feature>
<proteinExistence type="predicted"/>
<dbReference type="EMBL" id="QGNW01001764">
    <property type="protein sequence ID" value="RVW31193.1"/>
    <property type="molecule type" value="Genomic_DNA"/>
</dbReference>
<name>A0A438D6W4_VITVI</name>
<dbReference type="Proteomes" id="UP000288805">
    <property type="component" value="Unassembled WGS sequence"/>
</dbReference>
<dbReference type="InterPro" id="IPR007205">
    <property type="entry name" value="Protein_HGH1_N"/>
</dbReference>
<evidence type="ECO:0000259" key="1">
    <source>
        <dbReference type="Pfam" id="PF04063"/>
    </source>
</evidence>
<sequence length="205" mass="23134">MVKVSGTIRNCCFEAETQLENLLLISEFLWPTLLLPVAGSKVYSEHDTSKMPLELGSALSIEREPVGDPEIRVQALESLYLISLQEAGRRALWSVNGPRILQVGYEDEEDPKVMEAFEQVGSLIGFTSSPDELNAGYEKPLEHKLKLLTSFGDGDIQCRTSRFVFRHHYFPSSNIMKVCVRQWLGLGMEYKLKVVEWISAGTVYC</sequence>
<comment type="caution">
    <text evidence="3">The sequence shown here is derived from an EMBL/GenBank/DDBJ whole genome shotgun (WGS) entry which is preliminary data.</text>
</comment>
<protein>
    <recommendedName>
        <fullName evidence="5">Protein HGH1 homolog</fullName>
    </recommendedName>
</protein>
<dbReference type="PANTHER" id="PTHR13387:SF9">
    <property type="entry name" value="PROTEIN HGH1 HOMOLOG"/>
    <property type="match status" value="1"/>
</dbReference>
<organism evidence="3 4">
    <name type="scientific">Vitis vinifera</name>
    <name type="common">Grape</name>
    <dbReference type="NCBI Taxonomy" id="29760"/>
    <lineage>
        <taxon>Eukaryota</taxon>
        <taxon>Viridiplantae</taxon>
        <taxon>Streptophyta</taxon>
        <taxon>Embryophyta</taxon>
        <taxon>Tracheophyta</taxon>
        <taxon>Spermatophyta</taxon>
        <taxon>Magnoliopsida</taxon>
        <taxon>eudicotyledons</taxon>
        <taxon>Gunneridae</taxon>
        <taxon>Pentapetalae</taxon>
        <taxon>rosids</taxon>
        <taxon>Vitales</taxon>
        <taxon>Vitaceae</taxon>
        <taxon>Viteae</taxon>
        <taxon>Vitis</taxon>
    </lineage>
</organism>
<feature type="domain" description="Protein HGH1 C-terminal" evidence="2">
    <location>
        <begin position="78"/>
        <end position="124"/>
    </location>
</feature>
<evidence type="ECO:0000259" key="2">
    <source>
        <dbReference type="Pfam" id="PF04064"/>
    </source>
</evidence>
<evidence type="ECO:0000313" key="4">
    <source>
        <dbReference type="Proteomes" id="UP000288805"/>
    </source>
</evidence>
<gene>
    <name evidence="3" type="ORF">CK203_082907</name>
</gene>
<dbReference type="PANTHER" id="PTHR13387">
    <property type="entry name" value="PROTEIN HGH1 HOMOLOG"/>
    <property type="match status" value="1"/>
</dbReference>
<dbReference type="InterPro" id="IPR007206">
    <property type="entry name" value="Protein_HGH1_C"/>
</dbReference>
<accession>A0A438D6W4</accession>
<evidence type="ECO:0000313" key="3">
    <source>
        <dbReference type="EMBL" id="RVW31193.1"/>
    </source>
</evidence>
<dbReference type="Pfam" id="PF04063">
    <property type="entry name" value="DUF383"/>
    <property type="match status" value="1"/>
</dbReference>
<evidence type="ECO:0008006" key="5">
    <source>
        <dbReference type="Google" id="ProtNLM"/>
    </source>
</evidence>
<dbReference type="Pfam" id="PF04064">
    <property type="entry name" value="DUF384"/>
    <property type="match status" value="1"/>
</dbReference>